<organism evidence="1 2">
    <name type="scientific">Neophaeococcomyces mojaviensis</name>
    <dbReference type="NCBI Taxonomy" id="3383035"/>
    <lineage>
        <taxon>Eukaryota</taxon>
        <taxon>Fungi</taxon>
        <taxon>Dikarya</taxon>
        <taxon>Ascomycota</taxon>
        <taxon>Pezizomycotina</taxon>
        <taxon>Eurotiomycetes</taxon>
        <taxon>Chaetothyriomycetidae</taxon>
        <taxon>Chaetothyriales</taxon>
        <taxon>Chaetothyriales incertae sedis</taxon>
        <taxon>Neophaeococcomyces</taxon>
    </lineage>
</organism>
<comment type="caution">
    <text evidence="1">The sequence shown here is derived from an EMBL/GenBank/DDBJ whole genome shotgun (WGS) entry which is preliminary data.</text>
</comment>
<proteinExistence type="predicted"/>
<reference evidence="1" key="1">
    <citation type="submission" date="2022-10" db="EMBL/GenBank/DDBJ databases">
        <title>Culturing micro-colonial fungi from biological soil crusts in the Mojave desert and describing Neophaeococcomyces mojavensis, and introducing the new genera and species Taxawa tesnikishii.</title>
        <authorList>
            <person name="Kurbessoian T."/>
            <person name="Stajich J.E."/>
        </authorList>
    </citation>
    <scope>NUCLEOTIDE SEQUENCE</scope>
    <source>
        <strain evidence="1">JES_112</strain>
    </source>
</reference>
<accession>A0ACC2ZSX3</accession>
<name>A0ACC2ZSX3_9EURO</name>
<evidence type="ECO:0000313" key="1">
    <source>
        <dbReference type="EMBL" id="KAJ9650685.1"/>
    </source>
</evidence>
<sequence>MTTRRKPLPQNALVTVDLLEVPLPRSKSLSPSSSMPAMRSPEMRLGTHAFHHRTEHSADVLNRYLQVEEPGNGSHHVQSPTTFAPPDLKQAEVTDQHHLRQTSSLNQVRVLQEPSLDTETGSEPHEHGSSVSEESTASKAKLKLVTALEDTSIFLGGLIKHPVESTKYFTILRHSHGLVYYKGPNTSISISIFSDTPLLPNRRYWLQSKGWTGNTGMAAKAFFRANNNWIHVTPDRQVSASELPLLDERAWQRDIKKFVSKATRTQQKHVLRETALVRIPFEATDGYFRIVLTGGDSKQVLCPSPVFRVASTSMSASSLRGASLATLPVELGIKAAQTAATTIVTTAVSPFATVVKDRITSAATIMQYKDYAQTVWDTSGAQDRIDVVNERYEERMVVAEEQRGLHSSSTEMIRTRSNIVGNEDGPTFPFPVRLNSVVAKGTGEGTTAFDMPTANLDAIPPDVLASFGVGHYFGWAFVIPQDKSQIFLHDQWRQARITILYKHSKTVKVAQQKVIRVHLIHEFPLETFFIGARLDVVIMGYLRPLVPYAEQEVVILENVNDIIIAQSSLSRPAWGQEVTLQRVRTAQSARSMTEKLVDMRIAGQRQVDRIPVHVLGVRNDGFGMHDRGAYGNGGIWVKRD</sequence>
<gene>
    <name evidence="1" type="ORF">H2198_010021</name>
</gene>
<protein>
    <submittedName>
        <fullName evidence="1">Uncharacterized protein</fullName>
    </submittedName>
</protein>
<keyword evidence="2" id="KW-1185">Reference proteome</keyword>
<dbReference type="EMBL" id="JAPDRQ010000318">
    <property type="protein sequence ID" value="KAJ9650685.1"/>
    <property type="molecule type" value="Genomic_DNA"/>
</dbReference>
<dbReference type="Proteomes" id="UP001172386">
    <property type="component" value="Unassembled WGS sequence"/>
</dbReference>
<evidence type="ECO:0000313" key="2">
    <source>
        <dbReference type="Proteomes" id="UP001172386"/>
    </source>
</evidence>